<dbReference type="PANTHER" id="PTHR43273:SF8">
    <property type="entry name" value="RADICAL SAM DOMAIN PROTEIN"/>
    <property type="match status" value="1"/>
</dbReference>
<keyword evidence="7" id="KW-1185">Reference proteome</keyword>
<dbReference type="GO" id="GO:0046872">
    <property type="term" value="F:metal ion binding"/>
    <property type="evidence" value="ECO:0007669"/>
    <property type="project" value="UniProtKB-KW"/>
</dbReference>
<accession>A0A927EWT4</accession>
<dbReference type="SFLD" id="SFLDG01386">
    <property type="entry name" value="main_SPASM_domain-containing"/>
    <property type="match status" value="1"/>
</dbReference>
<name>A0A927EWT4_9ACTN</name>
<evidence type="ECO:0000256" key="4">
    <source>
        <dbReference type="ARBA" id="ARBA00023014"/>
    </source>
</evidence>
<dbReference type="SFLD" id="SFLDG01067">
    <property type="entry name" value="SPASM/twitch_domain_containing"/>
    <property type="match status" value="1"/>
</dbReference>
<dbReference type="InterPro" id="IPR013785">
    <property type="entry name" value="Aldolase_TIM"/>
</dbReference>
<keyword evidence="2" id="KW-0479">Metal-binding</keyword>
<keyword evidence="1" id="KW-0949">S-adenosyl-L-methionine</keyword>
<dbReference type="InterPro" id="IPR023867">
    <property type="entry name" value="Sulphatase_maturase_rSAM"/>
</dbReference>
<evidence type="ECO:0000313" key="6">
    <source>
        <dbReference type="EMBL" id="MBD3930432.1"/>
    </source>
</evidence>
<protein>
    <submittedName>
        <fullName evidence="6">GRRM system radical SAM/SPASM domain protein</fullName>
    </submittedName>
</protein>
<dbReference type="PANTHER" id="PTHR43273">
    <property type="entry name" value="ANAEROBIC SULFATASE-MATURATING ENZYME HOMOLOG ASLB-RELATED"/>
    <property type="match status" value="1"/>
</dbReference>
<dbReference type="SFLD" id="SFLDS00029">
    <property type="entry name" value="Radical_SAM"/>
    <property type="match status" value="1"/>
</dbReference>
<dbReference type="InterPro" id="IPR058240">
    <property type="entry name" value="rSAM_sf"/>
</dbReference>
<sequence length="378" mass="41508">MESIAVNTRGGVQHVVLQATPFCNIACTYCYLPDRSRFEVMRLEVVDAVAELLASAESDAEVLEVRWHAGEPLTAGPSFYAEAVALMASRLSGRYEVRHSVQTNAILVDRDWCRLFKNHSFRVGVSIDGPEEINDAHRLTRRGEGSFRKAMRGVARLREEGVPFDTISVVTPATLGRQERFLDFLENLAPRSVGFNVEETEGSHQSASLASADFEPAWQGFLERLVGWEKRTGIPVREFDRIRRSIAGSGFGAVNEQARPFGFINVDVDGNLYTFSPELVGLTHSAYGSFAIGDVWTPWPSLHASASLKAQATSIADGVEGCRRRCEYFSVCGGGAPANKLFENGTFDSDETAMCRCTVKDVTDVVVRDIEASTGHGE</sequence>
<dbReference type="RefSeq" id="WP_191207709.1">
    <property type="nucleotide sequence ID" value="NZ_BAABKL010000039.1"/>
</dbReference>
<keyword evidence="4" id="KW-0411">Iron-sulfur</keyword>
<dbReference type="CDD" id="cd01335">
    <property type="entry name" value="Radical_SAM"/>
    <property type="match status" value="1"/>
</dbReference>
<dbReference type="Gene3D" id="3.20.20.70">
    <property type="entry name" value="Aldolase class I"/>
    <property type="match status" value="1"/>
</dbReference>
<dbReference type="SFLD" id="SFLDG01072">
    <property type="entry name" value="dehydrogenase_like"/>
    <property type="match status" value="1"/>
</dbReference>
<dbReference type="PROSITE" id="PS51918">
    <property type="entry name" value="RADICAL_SAM"/>
    <property type="match status" value="1"/>
</dbReference>
<dbReference type="SUPFAM" id="SSF102114">
    <property type="entry name" value="Radical SAM enzymes"/>
    <property type="match status" value="1"/>
</dbReference>
<gene>
    <name evidence="6" type="primary">grrM</name>
    <name evidence="6" type="ORF">IF129_02425</name>
</gene>
<evidence type="ECO:0000256" key="2">
    <source>
        <dbReference type="ARBA" id="ARBA00022723"/>
    </source>
</evidence>
<dbReference type="InterPro" id="IPR026357">
    <property type="entry name" value="rSAM_SPASM_GrrM_OscB"/>
</dbReference>
<evidence type="ECO:0000259" key="5">
    <source>
        <dbReference type="PROSITE" id="PS51918"/>
    </source>
</evidence>
<keyword evidence="3" id="KW-0408">Iron</keyword>
<feature type="domain" description="Radical SAM core" evidence="5">
    <location>
        <begin position="7"/>
        <end position="235"/>
    </location>
</feature>
<dbReference type="EMBL" id="JACXYU010000001">
    <property type="protein sequence ID" value="MBD3930432.1"/>
    <property type="molecule type" value="Genomic_DNA"/>
</dbReference>
<evidence type="ECO:0000256" key="3">
    <source>
        <dbReference type="ARBA" id="ARBA00023004"/>
    </source>
</evidence>
<evidence type="ECO:0000313" key="7">
    <source>
        <dbReference type="Proteomes" id="UP000632289"/>
    </source>
</evidence>
<evidence type="ECO:0000256" key="1">
    <source>
        <dbReference type="ARBA" id="ARBA00022691"/>
    </source>
</evidence>
<reference evidence="6" key="1">
    <citation type="submission" date="2020-09" db="EMBL/GenBank/DDBJ databases">
        <title>Secondary metabolite and genome analysis of marine Streptomyces chumphonensis KK1-2T.</title>
        <authorList>
            <person name="Phongsopitanun W."/>
            <person name="Kanchanasin P."/>
            <person name="Pittayakhajonwut P."/>
            <person name="Suwanborirux K."/>
            <person name="Tanasupawat S."/>
        </authorList>
    </citation>
    <scope>NUCLEOTIDE SEQUENCE</scope>
    <source>
        <strain evidence="6">KK1-2</strain>
    </source>
</reference>
<dbReference type="NCBIfam" id="TIGR04261">
    <property type="entry name" value="rSAM_GlyRichRpt"/>
    <property type="match status" value="1"/>
</dbReference>
<dbReference type="GO" id="GO:0051536">
    <property type="term" value="F:iron-sulfur cluster binding"/>
    <property type="evidence" value="ECO:0007669"/>
    <property type="project" value="UniProtKB-KW"/>
</dbReference>
<dbReference type="InterPro" id="IPR007197">
    <property type="entry name" value="rSAM"/>
</dbReference>
<dbReference type="Proteomes" id="UP000632289">
    <property type="component" value="Unassembled WGS sequence"/>
</dbReference>
<organism evidence="6 7">
    <name type="scientific">Streptomyces chumphonensis</name>
    <dbReference type="NCBI Taxonomy" id="1214925"/>
    <lineage>
        <taxon>Bacteria</taxon>
        <taxon>Bacillati</taxon>
        <taxon>Actinomycetota</taxon>
        <taxon>Actinomycetes</taxon>
        <taxon>Kitasatosporales</taxon>
        <taxon>Streptomycetaceae</taxon>
        <taxon>Streptomyces</taxon>
    </lineage>
</organism>
<proteinExistence type="predicted"/>
<dbReference type="AlphaFoldDB" id="A0A927EWT4"/>
<comment type="caution">
    <text evidence="6">The sequence shown here is derived from an EMBL/GenBank/DDBJ whole genome shotgun (WGS) entry which is preliminary data.</text>
</comment>
<dbReference type="Pfam" id="PF04055">
    <property type="entry name" value="Radical_SAM"/>
    <property type="match status" value="1"/>
</dbReference>
<dbReference type="GO" id="GO:0016491">
    <property type="term" value="F:oxidoreductase activity"/>
    <property type="evidence" value="ECO:0007669"/>
    <property type="project" value="InterPro"/>
</dbReference>